<evidence type="ECO:0000256" key="1">
    <source>
        <dbReference type="ARBA" id="ARBA00005842"/>
    </source>
</evidence>
<dbReference type="GO" id="GO:0006400">
    <property type="term" value="P:tRNA modification"/>
    <property type="evidence" value="ECO:0007669"/>
    <property type="project" value="TreeGrafter"/>
</dbReference>
<dbReference type="AlphaFoldDB" id="A0A0F4GGK8"/>
<keyword evidence="3" id="KW-0547">Nucleotide-binding</keyword>
<reference evidence="5 6" key="1">
    <citation type="submission" date="2015-03" db="EMBL/GenBank/DDBJ databases">
        <title>RNA-seq based gene annotation and comparative genomics of four Zymoseptoria species reveal species-specific pathogenicity related genes and transposable element activity.</title>
        <authorList>
            <person name="Grandaubert J."/>
            <person name="Bhattacharyya A."/>
            <person name="Stukenbrock E.H."/>
        </authorList>
    </citation>
    <scope>NUCLEOTIDE SEQUENCE [LARGE SCALE GENOMIC DNA]</scope>
    <source>
        <strain evidence="5 6">Zb18110</strain>
    </source>
</reference>
<dbReference type="PANTHER" id="PTHR11088:SF89">
    <property type="entry name" value="TRNA DIMETHYLALLYLTRANSFERASE"/>
    <property type="match status" value="1"/>
</dbReference>
<proteinExistence type="inferred from homology"/>
<dbReference type="GO" id="GO:0005524">
    <property type="term" value="F:ATP binding"/>
    <property type="evidence" value="ECO:0007669"/>
    <property type="project" value="UniProtKB-KW"/>
</dbReference>
<name>A0A0F4GGK8_9PEZI</name>
<dbReference type="InterPro" id="IPR039657">
    <property type="entry name" value="Dimethylallyltransferase"/>
</dbReference>
<comment type="caution">
    <text evidence="5">The sequence shown here is derived from an EMBL/GenBank/DDBJ whole genome shotgun (WGS) entry which is preliminary data.</text>
</comment>
<evidence type="ECO:0000256" key="4">
    <source>
        <dbReference type="ARBA" id="ARBA00022840"/>
    </source>
</evidence>
<dbReference type="PANTHER" id="PTHR11088">
    <property type="entry name" value="TRNA DIMETHYLALLYLTRANSFERASE"/>
    <property type="match status" value="1"/>
</dbReference>
<organism evidence="5 6">
    <name type="scientific">Zymoseptoria brevis</name>
    <dbReference type="NCBI Taxonomy" id="1047168"/>
    <lineage>
        <taxon>Eukaryota</taxon>
        <taxon>Fungi</taxon>
        <taxon>Dikarya</taxon>
        <taxon>Ascomycota</taxon>
        <taxon>Pezizomycotina</taxon>
        <taxon>Dothideomycetes</taxon>
        <taxon>Dothideomycetidae</taxon>
        <taxon>Mycosphaerellales</taxon>
        <taxon>Mycosphaerellaceae</taxon>
        <taxon>Zymoseptoria</taxon>
    </lineage>
</organism>
<dbReference type="InterPro" id="IPR027417">
    <property type="entry name" value="P-loop_NTPase"/>
</dbReference>
<accession>A0A0F4GGK8</accession>
<dbReference type="EMBL" id="LAFY01000622">
    <property type="protein sequence ID" value="KJX96413.1"/>
    <property type="molecule type" value="Genomic_DNA"/>
</dbReference>
<evidence type="ECO:0000256" key="3">
    <source>
        <dbReference type="ARBA" id="ARBA00022741"/>
    </source>
</evidence>
<dbReference type="SUPFAM" id="SSF52540">
    <property type="entry name" value="P-loop containing nucleoside triphosphate hydrolases"/>
    <property type="match status" value="1"/>
</dbReference>
<dbReference type="GO" id="GO:0052381">
    <property type="term" value="F:tRNA dimethylallyltransferase activity"/>
    <property type="evidence" value="ECO:0007669"/>
    <property type="project" value="TreeGrafter"/>
</dbReference>
<protein>
    <submittedName>
        <fullName evidence="5">Uncharacterized protein</fullName>
    </submittedName>
</protein>
<evidence type="ECO:0000256" key="2">
    <source>
        <dbReference type="ARBA" id="ARBA00022679"/>
    </source>
</evidence>
<dbReference type="STRING" id="1047168.A0A0F4GGK8"/>
<dbReference type="OrthoDB" id="414463at2759"/>
<keyword evidence="4" id="KW-0067">ATP-binding</keyword>
<evidence type="ECO:0000313" key="6">
    <source>
        <dbReference type="Proteomes" id="UP000033647"/>
    </source>
</evidence>
<sequence length="367" mass="40663">MSACEALTLPQDALARLFNARGHFCMPDTAWMCGKTSERWYHLLVKGALYRGPQCPLLHVEFSLSSRFYLYPLLHCKIMSNQQHIVAIVGPTGIGKTRLSISLALALNGEVVSVDSLQVYRDGKIMTAQATAEEMKGVRHHMIDYLEADEEPSHYNLGALNAIADIHRRGKVAILCGGSTSLTEPLLFHPFVARCQPLVITLFAQLDILGALTDRRIDAMIRDGLLDEVKALADLQKSIPVAVAETSGRGVWKAIGFPELAPCLQGGVTAPSLQRGIDEMKQETRAYAAKQLQWIWTSLLRKVHERGFMALLVRVEGVATFARDVEEYAVGYASRWLRGREWTAERAGCRSEPFAPSFAVSRALRSD</sequence>
<dbReference type="Pfam" id="PF01715">
    <property type="entry name" value="IPPT"/>
    <property type="match status" value="2"/>
</dbReference>
<keyword evidence="6" id="KW-1185">Reference proteome</keyword>
<comment type="similarity">
    <text evidence="1">Belongs to the IPP transferase family.</text>
</comment>
<keyword evidence="2" id="KW-0808">Transferase</keyword>
<evidence type="ECO:0000313" key="5">
    <source>
        <dbReference type="EMBL" id="KJX96413.1"/>
    </source>
</evidence>
<gene>
    <name evidence="5" type="ORF">TI39_contig630g00015</name>
</gene>
<dbReference type="Gene3D" id="3.40.50.300">
    <property type="entry name" value="P-loop containing nucleotide triphosphate hydrolases"/>
    <property type="match status" value="1"/>
</dbReference>
<dbReference type="Proteomes" id="UP000033647">
    <property type="component" value="Unassembled WGS sequence"/>
</dbReference>
<dbReference type="GO" id="GO:0005739">
    <property type="term" value="C:mitochondrion"/>
    <property type="evidence" value="ECO:0007669"/>
    <property type="project" value="TreeGrafter"/>
</dbReference>